<organism evidence="1 2">
    <name type="scientific">Guyanagaster necrorhizus</name>
    <dbReference type="NCBI Taxonomy" id="856835"/>
    <lineage>
        <taxon>Eukaryota</taxon>
        <taxon>Fungi</taxon>
        <taxon>Dikarya</taxon>
        <taxon>Basidiomycota</taxon>
        <taxon>Agaricomycotina</taxon>
        <taxon>Agaricomycetes</taxon>
        <taxon>Agaricomycetidae</taxon>
        <taxon>Agaricales</taxon>
        <taxon>Marasmiineae</taxon>
        <taxon>Physalacriaceae</taxon>
        <taxon>Guyanagaster</taxon>
    </lineage>
</organism>
<protein>
    <submittedName>
        <fullName evidence="1">Uncharacterized protein</fullName>
    </submittedName>
</protein>
<gene>
    <name evidence="1" type="ORF">BT62DRAFT_541367</name>
</gene>
<proteinExistence type="predicted"/>
<comment type="caution">
    <text evidence="1">The sequence shown here is derived from an EMBL/GenBank/DDBJ whole genome shotgun (WGS) entry which is preliminary data.</text>
</comment>
<accession>A0A9P7W2P1</accession>
<sequence>MLPGLHCYLIPTKTLLPMSLILGQASCLSSSVICYRFPLMVFPPGDLKTGVCTCKNVGHCWGVLGNTMAPQEHLGCHCSDHSTLSFPQRSCIEMRRILHSLLSHLQRHLMHRLLELLCPFCHAILF</sequence>
<dbReference type="Proteomes" id="UP000812287">
    <property type="component" value="Unassembled WGS sequence"/>
</dbReference>
<dbReference type="GeneID" id="66103612"/>
<reference evidence="1" key="1">
    <citation type="submission" date="2020-11" db="EMBL/GenBank/DDBJ databases">
        <title>Adaptations for nitrogen fixation in a non-lichenized fungal sporocarp promotes dispersal by wood-feeding termites.</title>
        <authorList>
            <consortium name="DOE Joint Genome Institute"/>
            <person name="Koch R.A."/>
            <person name="Yoon G."/>
            <person name="Arayal U."/>
            <person name="Lail K."/>
            <person name="Amirebrahimi M."/>
            <person name="Labutti K."/>
            <person name="Lipzen A."/>
            <person name="Riley R."/>
            <person name="Barry K."/>
            <person name="Henrissat B."/>
            <person name="Grigoriev I.V."/>
            <person name="Herr J.R."/>
            <person name="Aime M.C."/>
        </authorList>
    </citation>
    <scope>NUCLEOTIDE SEQUENCE</scope>
    <source>
        <strain evidence="1">MCA 3950</strain>
    </source>
</reference>
<name>A0A9P7W2P1_9AGAR</name>
<evidence type="ECO:0000313" key="1">
    <source>
        <dbReference type="EMBL" id="KAG7450870.1"/>
    </source>
</evidence>
<dbReference type="EMBL" id="MU250526">
    <property type="protein sequence ID" value="KAG7450870.1"/>
    <property type="molecule type" value="Genomic_DNA"/>
</dbReference>
<evidence type="ECO:0000313" key="2">
    <source>
        <dbReference type="Proteomes" id="UP000812287"/>
    </source>
</evidence>
<keyword evidence="2" id="KW-1185">Reference proteome</keyword>
<dbReference type="AlphaFoldDB" id="A0A9P7W2P1"/>
<dbReference type="RefSeq" id="XP_043044370.1">
    <property type="nucleotide sequence ID" value="XM_043181316.1"/>
</dbReference>